<comment type="subcellular location">
    <subcellularLocation>
        <location evidence="1">Endomembrane system</location>
        <topology evidence="1">Multi-pass membrane protein</topology>
    </subcellularLocation>
</comment>
<keyword evidence="3 7" id="KW-1133">Transmembrane helix</keyword>
<evidence type="ECO:0000313" key="9">
    <source>
        <dbReference type="EMBL" id="GMS92992.1"/>
    </source>
</evidence>
<feature type="transmembrane region" description="Helical" evidence="7">
    <location>
        <begin position="98"/>
        <end position="117"/>
    </location>
</feature>
<keyword evidence="6 7" id="KW-0472">Membrane</keyword>
<dbReference type="GO" id="GO:0008610">
    <property type="term" value="P:lipid biosynthetic process"/>
    <property type="evidence" value="ECO:0007669"/>
    <property type="project" value="InterPro"/>
</dbReference>
<reference evidence="9" key="1">
    <citation type="submission" date="2023-10" db="EMBL/GenBank/DDBJ databases">
        <title>Genome assembly of Pristionchus species.</title>
        <authorList>
            <person name="Yoshida K."/>
            <person name="Sommer R.J."/>
        </authorList>
    </citation>
    <scope>NUCLEOTIDE SEQUENCE</scope>
    <source>
        <strain evidence="9">RS0144</strain>
    </source>
</reference>
<evidence type="ECO:0000259" key="8">
    <source>
        <dbReference type="Pfam" id="PF04116"/>
    </source>
</evidence>
<dbReference type="GO" id="GO:0006643">
    <property type="term" value="P:membrane lipid metabolic process"/>
    <property type="evidence" value="ECO:0007669"/>
    <property type="project" value="TreeGrafter"/>
</dbReference>
<feature type="transmembrane region" description="Helical" evidence="7">
    <location>
        <begin position="34"/>
        <end position="55"/>
    </location>
</feature>
<feature type="transmembrane region" description="Helical" evidence="7">
    <location>
        <begin position="67"/>
        <end position="86"/>
    </location>
</feature>
<proteinExistence type="predicted"/>
<dbReference type="GO" id="GO:0005506">
    <property type="term" value="F:iron ion binding"/>
    <property type="evidence" value="ECO:0007669"/>
    <property type="project" value="InterPro"/>
</dbReference>
<evidence type="ECO:0000256" key="3">
    <source>
        <dbReference type="ARBA" id="ARBA00022989"/>
    </source>
</evidence>
<protein>
    <recommendedName>
        <fullName evidence="8">Fatty acid hydroxylase domain-containing protein</fullName>
    </recommendedName>
</protein>
<dbReference type="AlphaFoldDB" id="A0AAV5TDK7"/>
<feature type="non-terminal residue" evidence="9">
    <location>
        <position position="1"/>
    </location>
</feature>
<organism evidence="9 10">
    <name type="scientific">Pristionchus entomophagus</name>
    <dbReference type="NCBI Taxonomy" id="358040"/>
    <lineage>
        <taxon>Eukaryota</taxon>
        <taxon>Metazoa</taxon>
        <taxon>Ecdysozoa</taxon>
        <taxon>Nematoda</taxon>
        <taxon>Chromadorea</taxon>
        <taxon>Rhabditida</taxon>
        <taxon>Rhabditina</taxon>
        <taxon>Diplogasteromorpha</taxon>
        <taxon>Diplogasteroidea</taxon>
        <taxon>Neodiplogasteridae</taxon>
        <taxon>Pristionchus</taxon>
    </lineage>
</organism>
<dbReference type="InterPro" id="IPR051689">
    <property type="entry name" value="Sterol_desaturase/TMEM195"/>
</dbReference>
<dbReference type="EMBL" id="BTSX01000004">
    <property type="protein sequence ID" value="GMS92992.1"/>
    <property type="molecule type" value="Genomic_DNA"/>
</dbReference>
<accession>A0AAV5TDK7</accession>
<evidence type="ECO:0000256" key="7">
    <source>
        <dbReference type="SAM" id="Phobius"/>
    </source>
</evidence>
<dbReference type="GO" id="GO:0016020">
    <property type="term" value="C:membrane"/>
    <property type="evidence" value="ECO:0007669"/>
    <property type="project" value="GOC"/>
</dbReference>
<dbReference type="Proteomes" id="UP001432027">
    <property type="component" value="Unassembled WGS sequence"/>
</dbReference>
<evidence type="ECO:0000256" key="5">
    <source>
        <dbReference type="ARBA" id="ARBA00023098"/>
    </source>
</evidence>
<comment type="caution">
    <text evidence="9">The sequence shown here is derived from an EMBL/GenBank/DDBJ whole genome shotgun (WGS) entry which is preliminary data.</text>
</comment>
<gene>
    <name evidence="9" type="ORF">PENTCL1PPCAC_15167</name>
</gene>
<dbReference type="Pfam" id="PF04116">
    <property type="entry name" value="FA_hydroxylase"/>
    <property type="match status" value="1"/>
</dbReference>
<evidence type="ECO:0000256" key="1">
    <source>
        <dbReference type="ARBA" id="ARBA00004127"/>
    </source>
</evidence>
<dbReference type="InterPro" id="IPR006694">
    <property type="entry name" value="Fatty_acid_hydroxylase"/>
</dbReference>
<keyword evidence="2 7" id="KW-0812">Transmembrane</keyword>
<dbReference type="PANTHER" id="PTHR21624:SF1">
    <property type="entry name" value="ALKYLGLYCEROL MONOOXYGENASE"/>
    <property type="match status" value="1"/>
</dbReference>
<sequence length="248" mass="29216">DLHPDNLRYLFYAVTPAETTFANVEDIPDYQEIIAPWMLILTLVSLFCDRMNYAFNDSATSVISGSLYLLFKFSGSMISVYLYTIVYEAVHLVELDIYNPWIWVLCFFTQDLVYYLGHRAMHEWGIFWALHQMHHSSEYYNFSTAMRKGAFMELGTVGFNLLQCFFIPPQIFIPHRHLNFVAQFWLHNEYIPEIGPLEYIFCTPSNHRVHHGRNPYCIDRNYGGILIIWDRMFGTFAAERPDEKIVYG</sequence>
<keyword evidence="10" id="KW-1185">Reference proteome</keyword>
<dbReference type="GO" id="GO:0005783">
    <property type="term" value="C:endoplasmic reticulum"/>
    <property type="evidence" value="ECO:0007669"/>
    <property type="project" value="TreeGrafter"/>
</dbReference>
<evidence type="ECO:0000256" key="2">
    <source>
        <dbReference type="ARBA" id="ARBA00022692"/>
    </source>
</evidence>
<keyword evidence="5" id="KW-0443">Lipid metabolism</keyword>
<evidence type="ECO:0000256" key="6">
    <source>
        <dbReference type="ARBA" id="ARBA00023136"/>
    </source>
</evidence>
<name>A0AAV5TDK7_9BILA</name>
<keyword evidence="4" id="KW-0560">Oxidoreductase</keyword>
<feature type="domain" description="Fatty acid hydroxylase" evidence="8">
    <location>
        <begin position="103"/>
        <end position="235"/>
    </location>
</feature>
<feature type="non-terminal residue" evidence="9">
    <location>
        <position position="248"/>
    </location>
</feature>
<dbReference type="GO" id="GO:0050479">
    <property type="term" value="F:glyceryl-ether monooxygenase activity"/>
    <property type="evidence" value="ECO:0007669"/>
    <property type="project" value="TreeGrafter"/>
</dbReference>
<dbReference type="PANTHER" id="PTHR21624">
    <property type="entry name" value="STEROL DESATURASE-RELATED PROTEIN"/>
    <property type="match status" value="1"/>
</dbReference>
<evidence type="ECO:0000256" key="4">
    <source>
        <dbReference type="ARBA" id="ARBA00023002"/>
    </source>
</evidence>
<evidence type="ECO:0000313" key="10">
    <source>
        <dbReference type="Proteomes" id="UP001432027"/>
    </source>
</evidence>